<dbReference type="OrthoDB" id="413313at2759"/>
<evidence type="ECO:0000313" key="2">
    <source>
        <dbReference type="Proteomes" id="UP000252519"/>
    </source>
</evidence>
<accession>A0A368G7R0</accession>
<dbReference type="PANTHER" id="PTHR10974">
    <property type="entry name" value="FI08016P-RELATED"/>
    <property type="match status" value="1"/>
</dbReference>
<dbReference type="AlphaFoldDB" id="A0A368G7R0"/>
<dbReference type="GO" id="GO:0005615">
    <property type="term" value="C:extracellular space"/>
    <property type="evidence" value="ECO:0007669"/>
    <property type="project" value="TreeGrafter"/>
</dbReference>
<proteinExistence type="predicted"/>
<name>A0A368G7R0_ANCCA</name>
<dbReference type="EMBL" id="JOJR01000362">
    <property type="protein sequence ID" value="RCN39015.1"/>
    <property type="molecule type" value="Genomic_DNA"/>
</dbReference>
<dbReference type="PANTHER" id="PTHR10974:SF75">
    <property type="entry name" value="SULFATASE DOMAIN-CONTAINING PROTEIN"/>
    <property type="match status" value="1"/>
</dbReference>
<reference evidence="1 2" key="1">
    <citation type="submission" date="2014-10" db="EMBL/GenBank/DDBJ databases">
        <title>Draft genome of the hookworm Ancylostoma caninum.</title>
        <authorList>
            <person name="Mitreva M."/>
        </authorList>
    </citation>
    <scope>NUCLEOTIDE SEQUENCE [LARGE SCALE GENOMIC DNA]</scope>
    <source>
        <strain evidence="1 2">Baltimore</strain>
    </source>
</reference>
<organism evidence="1 2">
    <name type="scientific">Ancylostoma caninum</name>
    <name type="common">Dog hookworm</name>
    <dbReference type="NCBI Taxonomy" id="29170"/>
    <lineage>
        <taxon>Eukaryota</taxon>
        <taxon>Metazoa</taxon>
        <taxon>Ecdysozoa</taxon>
        <taxon>Nematoda</taxon>
        <taxon>Chromadorea</taxon>
        <taxon>Rhabditida</taxon>
        <taxon>Rhabditina</taxon>
        <taxon>Rhabditomorpha</taxon>
        <taxon>Strongyloidea</taxon>
        <taxon>Ancylostomatidae</taxon>
        <taxon>Ancylostomatinae</taxon>
        <taxon>Ancylostoma</taxon>
    </lineage>
</organism>
<gene>
    <name evidence="1" type="ORF">ANCCAN_15049</name>
</gene>
<keyword evidence="2" id="KW-1185">Reference proteome</keyword>
<evidence type="ECO:0000313" key="1">
    <source>
        <dbReference type="EMBL" id="RCN39015.1"/>
    </source>
</evidence>
<comment type="caution">
    <text evidence="1">The sequence shown here is derived from an EMBL/GenBank/DDBJ whole genome shotgun (WGS) entry which is preliminary data.</text>
</comment>
<dbReference type="Pfam" id="PF02995">
    <property type="entry name" value="DUF229"/>
    <property type="match status" value="1"/>
</dbReference>
<dbReference type="InterPro" id="IPR004245">
    <property type="entry name" value="DUF229"/>
</dbReference>
<sequence length="105" mass="12168">MDAVQFRKLNKVGSNSRPNGFAALLGKTTEPVVRTLMKLETIEEDLNQTELCSKYLDDKTYIPVNYRNAGYKTFDAEDYGASLLYYPNCLGLKYNILDHYYRFTF</sequence>
<protein>
    <submittedName>
        <fullName evidence="1">Uncharacterized protein</fullName>
    </submittedName>
</protein>
<dbReference type="Proteomes" id="UP000252519">
    <property type="component" value="Unassembled WGS sequence"/>
</dbReference>
<dbReference type="STRING" id="29170.A0A368G7R0"/>